<dbReference type="AlphaFoldDB" id="A0A8I1YA82"/>
<proteinExistence type="predicted"/>
<accession>A0A8I1YA82</accession>
<feature type="compositionally biased region" description="Basic and acidic residues" evidence="1">
    <location>
        <begin position="434"/>
        <end position="447"/>
    </location>
</feature>
<evidence type="ECO:0008006" key="4">
    <source>
        <dbReference type="Google" id="ProtNLM"/>
    </source>
</evidence>
<feature type="compositionally biased region" description="Basic residues" evidence="1">
    <location>
        <begin position="451"/>
        <end position="466"/>
    </location>
</feature>
<protein>
    <recommendedName>
        <fullName evidence="4">Peptidase M15</fullName>
    </recommendedName>
</protein>
<gene>
    <name evidence="2" type="ORF">JOH49_005956</name>
</gene>
<sequence length="466" mass="49806">MPGCTRPRVAVGQHFLEKRGANGFRLLRVSILIRMIDAVACWAVQQGSDRAFGGYGVMNPRRIATPEMCGTVVLAGWLVAWLAGSAGIGNTGAVSIEDLAPSLAANAEPADTRQAIAVDNVTKVNAEAAMAAEPVTETASDTMATPQPGVMGNAVANADAAMAVESVPATPPDATASSSEPKPIVVAALPDSSQTLPAETSPVQAAIASPPPVSGDTEEVARPLDIFEECLVVDVCIDRYLWALYQRTPKQDTISVQEQRKVTVKKKRKTVTVTRTFTRRVDNDFTWKDPKAAERMGMPMIDYVIGGVDRSFKLKLFHALYAAEQAGLAPGITSAFRDDYRQSIASGLKAASDKSYHGGSFRGGYGHGLAVDVVSVKGATRAERWVSTEALWKWIDARGPDFGVGRPYLDRDPPHVAPTDGKEYAAHRGGTKAQHAEADRKKRDRGAVRVVAKRSKTAKASKGRTI</sequence>
<evidence type="ECO:0000256" key="1">
    <source>
        <dbReference type="SAM" id="MobiDB-lite"/>
    </source>
</evidence>
<dbReference type="Proteomes" id="UP000673383">
    <property type="component" value="Unassembled WGS sequence"/>
</dbReference>
<comment type="caution">
    <text evidence="2">The sequence shown here is derived from an EMBL/GenBank/DDBJ whole genome shotgun (WGS) entry which is preliminary data.</text>
</comment>
<feature type="compositionally biased region" description="Basic and acidic residues" evidence="1">
    <location>
        <begin position="408"/>
        <end position="426"/>
    </location>
</feature>
<dbReference type="RefSeq" id="WP_240537250.1">
    <property type="nucleotide sequence ID" value="NZ_JAFICZ010000001.1"/>
</dbReference>
<reference evidence="2" key="1">
    <citation type="submission" date="2021-02" db="EMBL/GenBank/DDBJ databases">
        <title>Genomic Encyclopedia of Type Strains, Phase IV (KMG-V): Genome sequencing to study the core and pangenomes of soil and plant-associated prokaryotes.</title>
        <authorList>
            <person name="Whitman W."/>
        </authorList>
    </citation>
    <scope>NUCLEOTIDE SEQUENCE</scope>
    <source>
        <strain evidence="2">USDA 406</strain>
    </source>
</reference>
<evidence type="ECO:0000313" key="3">
    <source>
        <dbReference type="Proteomes" id="UP000673383"/>
    </source>
</evidence>
<feature type="region of interest" description="Disordered" evidence="1">
    <location>
        <begin position="408"/>
        <end position="466"/>
    </location>
</feature>
<evidence type="ECO:0000313" key="2">
    <source>
        <dbReference type="EMBL" id="MBP1296203.1"/>
    </source>
</evidence>
<name>A0A8I1YA82_BRAEL</name>
<organism evidence="2 3">
    <name type="scientific">Bradyrhizobium elkanii</name>
    <dbReference type="NCBI Taxonomy" id="29448"/>
    <lineage>
        <taxon>Bacteria</taxon>
        <taxon>Pseudomonadati</taxon>
        <taxon>Pseudomonadota</taxon>
        <taxon>Alphaproteobacteria</taxon>
        <taxon>Hyphomicrobiales</taxon>
        <taxon>Nitrobacteraceae</taxon>
        <taxon>Bradyrhizobium</taxon>
    </lineage>
</organism>
<dbReference type="EMBL" id="JAFICZ010000001">
    <property type="protein sequence ID" value="MBP1296203.1"/>
    <property type="molecule type" value="Genomic_DNA"/>
</dbReference>